<evidence type="ECO:0000313" key="6">
    <source>
        <dbReference type="EMBL" id="SOC40572.1"/>
    </source>
</evidence>
<feature type="binding site" evidence="4">
    <location>
        <position position="347"/>
    </location>
    <ligand>
        <name>S-adenosyl-L-methionine</name>
        <dbReference type="ChEBI" id="CHEBI:59789"/>
    </ligand>
</feature>
<dbReference type="InterPro" id="IPR030390">
    <property type="entry name" value="MeTrfase_TrmA_AS"/>
</dbReference>
<comment type="similarity">
    <text evidence="4">Belongs to the class I-like SAM-binding methyltransferase superfamily. RNA M5U methyltransferase family.</text>
</comment>
<evidence type="ECO:0000313" key="7">
    <source>
        <dbReference type="Proteomes" id="UP000219412"/>
    </source>
</evidence>
<evidence type="ECO:0000256" key="4">
    <source>
        <dbReference type="PROSITE-ProRule" id="PRU01024"/>
    </source>
</evidence>
<name>A0A285UFH6_9STAP</name>
<protein>
    <submittedName>
        <fullName evidence="6">23S rRNA m(5)U-1939 methyltransferase</fullName>
    </submittedName>
</protein>
<dbReference type="InterPro" id="IPR029063">
    <property type="entry name" value="SAM-dependent_MTases_sf"/>
</dbReference>
<dbReference type="CDD" id="cd02440">
    <property type="entry name" value="AdoMet_MTases"/>
    <property type="match status" value="1"/>
</dbReference>
<dbReference type="PROSITE" id="PS01230">
    <property type="entry name" value="TRMA_1"/>
    <property type="match status" value="1"/>
</dbReference>
<evidence type="ECO:0000256" key="1">
    <source>
        <dbReference type="ARBA" id="ARBA00022603"/>
    </source>
</evidence>
<dbReference type="PANTHER" id="PTHR11061">
    <property type="entry name" value="RNA M5U METHYLTRANSFERASE"/>
    <property type="match status" value="1"/>
</dbReference>
<dbReference type="RefSeq" id="WP_245844551.1">
    <property type="nucleotide sequence ID" value="NZ_OBQF01000002.1"/>
</dbReference>
<dbReference type="InterPro" id="IPR030391">
    <property type="entry name" value="MeTrfase_TrmA_CS"/>
</dbReference>
<sequence length="466" mass="52656">MKEQKSVTLTTKIHSLDKKGSGMGLAYRDHGGNIPRKLKLNIPQTLIGEEVEVTVPNADGRRRATVMPDKILTPHPERTTPPCPHFELCGGCVWQHWEYPGQLAYKTDFVKSHLKRHDFDTSVVRDTIGMEHPFEFRNKMEFTFSKEGRLGLHELGNFRNIIDLDTCLISSEDMVTVMRIVSDWAAEYSLPGYDKDTNSGLLRHLRLRQSQVTGELMAALFATESPDGGLSDAVNALVMRLTSEVESIESLMWMENRDIADVAQADDEDIHLLHGRTYIHEEMSGYTYRVWYDTFFQTNPTQAEKLVDLAIEMADVKEHESMIDLFCGVGTFSLPFASRVKSLAGVEIVESSIESAKRNALDNDIQNTYFLAKDARRGMDEVLETWGTPDLLLLDPPRSGAGGKVMRRIGRLGTDRVVYVSCNPETFAEDITWLREFGYTLKNVQPVDLFPHSAHVEIVSVLELEN</sequence>
<proteinExistence type="inferred from homology"/>
<dbReference type="Gene3D" id="2.40.50.1070">
    <property type="match status" value="1"/>
</dbReference>
<dbReference type="Pfam" id="PF05958">
    <property type="entry name" value="tRNA_U5-meth_tr"/>
    <property type="match status" value="1"/>
</dbReference>
<dbReference type="PANTHER" id="PTHR11061:SF30">
    <property type="entry name" value="TRNA (URACIL(54)-C(5))-METHYLTRANSFERASE"/>
    <property type="match status" value="1"/>
</dbReference>
<keyword evidence="3 4" id="KW-0949">S-adenosyl-L-methionine</keyword>
<dbReference type="InterPro" id="IPR010280">
    <property type="entry name" value="U5_MeTrfase_fam"/>
</dbReference>
<feature type="binding site" evidence="4">
    <location>
        <position position="395"/>
    </location>
    <ligand>
        <name>S-adenosyl-L-methionine</name>
        <dbReference type="ChEBI" id="CHEBI:59789"/>
    </ligand>
</feature>
<dbReference type="Proteomes" id="UP000219412">
    <property type="component" value="Unassembled WGS sequence"/>
</dbReference>
<keyword evidence="1 4" id="KW-0489">Methyltransferase</keyword>
<dbReference type="EMBL" id="OBQF01000002">
    <property type="protein sequence ID" value="SOC40572.1"/>
    <property type="molecule type" value="Genomic_DNA"/>
</dbReference>
<keyword evidence="7" id="KW-1185">Reference proteome</keyword>
<dbReference type="Gene3D" id="2.40.50.140">
    <property type="entry name" value="Nucleic acid-binding proteins"/>
    <property type="match status" value="1"/>
</dbReference>
<feature type="active site" description="Nucleophile" evidence="4">
    <location>
        <position position="422"/>
    </location>
</feature>
<evidence type="ECO:0000256" key="3">
    <source>
        <dbReference type="ARBA" id="ARBA00022691"/>
    </source>
</evidence>
<dbReference type="NCBIfam" id="TIGR00479">
    <property type="entry name" value="rumA"/>
    <property type="match status" value="1"/>
</dbReference>
<keyword evidence="2 4" id="KW-0808">Transferase</keyword>
<gene>
    <name evidence="6" type="ORF">SAMN05878391_1006</name>
</gene>
<evidence type="ECO:0000256" key="5">
    <source>
        <dbReference type="PROSITE-ProRule" id="PRU10015"/>
    </source>
</evidence>
<dbReference type="GO" id="GO:0070041">
    <property type="term" value="F:rRNA (uridine-C5-)-methyltransferase activity"/>
    <property type="evidence" value="ECO:0007669"/>
    <property type="project" value="TreeGrafter"/>
</dbReference>
<feature type="binding site" evidence="4">
    <location>
        <position position="326"/>
    </location>
    <ligand>
        <name>S-adenosyl-L-methionine</name>
        <dbReference type="ChEBI" id="CHEBI:59789"/>
    </ligand>
</feature>
<dbReference type="Gene3D" id="3.40.50.150">
    <property type="entry name" value="Vaccinia Virus protein VP39"/>
    <property type="match status" value="1"/>
</dbReference>
<accession>A0A285UFH6</accession>
<feature type="active site" evidence="5">
    <location>
        <position position="422"/>
    </location>
</feature>
<dbReference type="PROSITE" id="PS01231">
    <property type="entry name" value="TRMA_2"/>
    <property type="match status" value="1"/>
</dbReference>
<dbReference type="FunFam" id="3.40.50.150:FF:000009">
    <property type="entry name" value="23S rRNA (Uracil(1939)-C(5))-methyltransferase RlmD"/>
    <property type="match status" value="1"/>
</dbReference>
<dbReference type="AlphaFoldDB" id="A0A285UFH6"/>
<evidence type="ECO:0000256" key="2">
    <source>
        <dbReference type="ARBA" id="ARBA00022679"/>
    </source>
</evidence>
<dbReference type="GO" id="GO:0070475">
    <property type="term" value="P:rRNA base methylation"/>
    <property type="evidence" value="ECO:0007669"/>
    <property type="project" value="TreeGrafter"/>
</dbReference>
<dbReference type="PROSITE" id="PS51687">
    <property type="entry name" value="SAM_MT_RNA_M5U"/>
    <property type="match status" value="1"/>
</dbReference>
<dbReference type="InterPro" id="IPR012340">
    <property type="entry name" value="NA-bd_OB-fold"/>
</dbReference>
<dbReference type="SUPFAM" id="SSF53335">
    <property type="entry name" value="S-adenosyl-L-methionine-dependent methyltransferases"/>
    <property type="match status" value="1"/>
</dbReference>
<reference evidence="7" key="1">
    <citation type="submission" date="2017-08" db="EMBL/GenBank/DDBJ databases">
        <authorList>
            <person name="Varghese N."/>
            <person name="Submissions S."/>
        </authorList>
    </citation>
    <scope>NUCLEOTIDE SEQUENCE [LARGE SCALE GENOMIC DNA]</scope>
    <source>
        <strain evidence="7">DSM 23173</strain>
    </source>
</reference>
<organism evidence="6 7">
    <name type="scientific">Salinicoccus kekensis</name>
    <dbReference type="NCBI Taxonomy" id="714307"/>
    <lineage>
        <taxon>Bacteria</taxon>
        <taxon>Bacillati</taxon>
        <taxon>Bacillota</taxon>
        <taxon>Bacilli</taxon>
        <taxon>Bacillales</taxon>
        <taxon>Staphylococcaceae</taxon>
        <taxon>Salinicoccus</taxon>
    </lineage>
</organism>
<feature type="binding site" evidence="4">
    <location>
        <position position="297"/>
    </location>
    <ligand>
        <name>S-adenosyl-L-methionine</name>
        <dbReference type="ChEBI" id="CHEBI:59789"/>
    </ligand>
</feature>